<dbReference type="InterPro" id="IPR040040">
    <property type="entry name" value="ATG11"/>
</dbReference>
<evidence type="ECO:0000259" key="11">
    <source>
        <dbReference type="Pfam" id="PF10377"/>
    </source>
</evidence>
<feature type="region of interest" description="Disordered" evidence="9">
    <location>
        <begin position="775"/>
        <end position="806"/>
    </location>
</feature>
<dbReference type="Proteomes" id="UP000094444">
    <property type="component" value="Unassembled WGS sequence"/>
</dbReference>
<feature type="compositionally biased region" description="Low complexity" evidence="9">
    <location>
        <begin position="1363"/>
        <end position="1392"/>
    </location>
</feature>
<sequence>MATLCFSSSGQQLQLDTSNLTTIDDFKTAVSKKSSIPAQYLIALTPQGKPLKQQELSSEKEIYIYDIRISQPASPGTPSSVNVEIGLPTPYSLPEAPNRINDTKALQSWQELFRARRAWAGRALDGCASMAQAARDRYGEMDVMMRCLDAAIANLESVVKTVEPKYQELRKWADPAKSEYNTLVKNWQSYLSLARSIPINPGMATFMTGRNFSSKNGPARQPTLEDLLDLDVTRMTGQRAPQALRKFNQRLSDLEKTAARMVKNCQDVTQDFERLIERSAMSHDGEAAQLLEDIEAVAKKVDADYETAMELTDTSRDHLQASKLAATHTERLLPSICARALEMDGMLRYATKQRNTLALESVDFMRSITDITSLTTTVKSQITVLGSEEELATFDYLRLIQQVPFMYASFTAEALKRGEWYEKVKVDASTLANEMSLFQDEEIKRRKKWLKTVENLYGPQTSSGEGNVAGLAVNLSGQEEEWPTMTKQELADFYESLQKQKAEQDLLNDIGKLIVDLSNPTRQQSKRLKAFKNGSIHEASLGRSGLLIRGDEDVLRSLQEEKQRVDNKLKTAESRVRRLEDLLHRQSQASRPTFGNIFQSPSQQLPERSGSSASIQRTVEDRRRSSSDFPEGLVQRVQQLESELSAERQKSAAFEKELNARTTQHETAKGQIEEANATKKDLLENMEALKRESVEERKSLEDEIKILKARLEDTEDEMEHFGESREHEKAHYDGRVQALEDEMAQLAKERRDAELKYEGQVDFLRKESRLQREQVEELEKRNQAMQDENKDHSQQLEAARKAEESQLRALQDLHRQLDPGGPIPEDQEELVESLANKCSDVLTKAQDVEANISLVHSDLHSAEVTIKDLRAEILTAKGSLAKEEDSSMQLREELGEEKARVAALQGELDETRNQLHDLRVKIADGETGSESLRKRLEEDERKITTMTEDLASKQSQVGSLEEELHLFKGKFDESQLKLAVLTDRFVARTEHAKDLTQKLYTQNDRLKRLLERLGFSVKRQDGNMVIQKIPRAERSVQNLTDSVDPGASLRRSGTLAQTPDSSDLELLYWMTNSDPDTEAEKYQAFMSELGSFDMDAFVDTVYKRVKDIEHMARKLQRDARSYRDKAHALQKDAHDKIAFKNFKDGDLALFLPTRNQMTGAWAAFNIGFPHYFLREQEAHRLRNREWLLARITRIQERVVDLSKSLSNHASGNGIAETDSVDDENDNPFDLSDGLRWYLIDAHEDKPGAPSTPGLGKSTVAANKVDAVAERAQVRSASGKGLGLGGRGPTGIDGVSKTLSKSLESRRSSTSSKKALPFGIGGGGKGSGLASEANSIRAAPAESPDPPAEGSGQQAQNTTEQTNGADEAQAQQHAQAEGTTTAEAGAEAGQQGQRPLLDSAAAGTEQGRRLRLPTLAQARQQQRPLIQRPSGAPEESAGISSSPAPNKNKKKSVVWDSLWSLDLTYESGRKGK</sequence>
<keyword evidence="4 7" id="KW-0653">Protein transport</keyword>
<dbReference type="GO" id="GO:0005774">
    <property type="term" value="C:vacuolar membrane"/>
    <property type="evidence" value="ECO:0007669"/>
    <property type="project" value="UniProtKB-SubCell"/>
</dbReference>
<dbReference type="Pfam" id="PF04108">
    <property type="entry name" value="ATG17_like"/>
    <property type="match status" value="1"/>
</dbReference>
<feature type="compositionally biased region" description="Polar residues" evidence="9">
    <location>
        <begin position="585"/>
        <end position="617"/>
    </location>
</feature>
<dbReference type="GO" id="GO:1990316">
    <property type="term" value="C:Atg1/ULK1 kinase complex"/>
    <property type="evidence" value="ECO:0007669"/>
    <property type="project" value="TreeGrafter"/>
</dbReference>
<feature type="domain" description="Autophagy protein ATG17-like" evidence="10">
    <location>
        <begin position="106"/>
        <end position="455"/>
    </location>
</feature>
<dbReference type="GO" id="GO:0015031">
    <property type="term" value="P:protein transport"/>
    <property type="evidence" value="ECO:0007669"/>
    <property type="project" value="UniProtKB-KW"/>
</dbReference>
<feature type="compositionally biased region" description="Low complexity" evidence="9">
    <location>
        <begin position="1291"/>
        <end position="1313"/>
    </location>
</feature>
<evidence type="ECO:0000259" key="10">
    <source>
        <dbReference type="Pfam" id="PF04108"/>
    </source>
</evidence>
<name>A0A2P5I3G5_DIAHE</name>
<comment type="subcellular location">
    <subcellularLocation>
        <location evidence="7">Preautophagosomal structure membrane</location>
        <topology evidence="7">Peripheral membrane protein</topology>
    </subcellularLocation>
    <subcellularLocation>
        <location evidence="7">Vacuole membrane</location>
        <topology evidence="7">Peripheral membrane protein</topology>
    </subcellularLocation>
    <text evidence="7">During pexophagy, accumulates in the vacuolar membrane region, where the peroxisomes contact the vacuole.</text>
</comment>
<keyword evidence="6 8" id="KW-0175">Coiled coil</keyword>
<keyword evidence="3 7" id="KW-0813">Transport</keyword>
<feature type="coiled-coil region" evidence="8">
    <location>
        <begin position="1105"/>
        <end position="1132"/>
    </location>
</feature>
<comment type="caution">
    <text evidence="12">The sequence shown here is derived from an EMBL/GenBank/DDBJ whole genome shotgun (WGS) entry which is preliminary data.</text>
</comment>
<feature type="domain" description="Autophagy-related protein 11 C-terminal" evidence="11">
    <location>
        <begin position="1099"/>
        <end position="1242"/>
    </location>
</feature>
<dbReference type="GO" id="GO:0000045">
    <property type="term" value="P:autophagosome assembly"/>
    <property type="evidence" value="ECO:0007669"/>
    <property type="project" value="UniProtKB-UniRule"/>
</dbReference>
<keyword evidence="5 7" id="KW-0072">Autophagy</keyword>
<dbReference type="STRING" id="158607.A0A2P5I3G5"/>
<keyword evidence="7" id="KW-0472">Membrane</keyword>
<protein>
    <recommendedName>
        <fullName evidence="2 7">Autophagy-related protein 11</fullName>
    </recommendedName>
</protein>
<evidence type="ECO:0000256" key="7">
    <source>
        <dbReference type="RuleBase" id="RU367075"/>
    </source>
</evidence>
<proteinExistence type="inferred from homology"/>
<dbReference type="GO" id="GO:0061709">
    <property type="term" value="P:reticulophagy"/>
    <property type="evidence" value="ECO:0007669"/>
    <property type="project" value="TreeGrafter"/>
</dbReference>
<dbReference type="OrthoDB" id="447953at2759"/>
<feature type="compositionally biased region" description="Polar residues" evidence="9">
    <location>
        <begin position="1350"/>
        <end position="1362"/>
    </location>
</feature>
<dbReference type="Gene3D" id="1.10.287.1490">
    <property type="match status" value="1"/>
</dbReference>
<dbReference type="GO" id="GO:0034517">
    <property type="term" value="P:ribophagy"/>
    <property type="evidence" value="ECO:0007669"/>
    <property type="project" value="TreeGrafter"/>
</dbReference>
<evidence type="ECO:0000313" key="12">
    <source>
        <dbReference type="EMBL" id="POS77010.1"/>
    </source>
</evidence>
<feature type="region of interest" description="Disordered" evidence="9">
    <location>
        <begin position="1271"/>
        <end position="1452"/>
    </location>
</feature>
<evidence type="ECO:0000256" key="8">
    <source>
        <dbReference type="SAM" id="Coils"/>
    </source>
</evidence>
<dbReference type="GO" id="GO:0060090">
    <property type="term" value="F:molecular adaptor activity"/>
    <property type="evidence" value="ECO:0007669"/>
    <property type="project" value="TreeGrafter"/>
</dbReference>
<comment type="function">
    <text evidence="7">Involved in cytoplasm to vacuole transport (Cvt), pexophagy, mitophagy and nucleophagy. Recruits mitochondria for their selective degradation via autophagy (mitophagy) during starvation. Works as scaffold proteins that recruit ATG proteins to the pre-autophagosome (PAS), the site of vesicle/autophagosome formation. Required for the Cvt vesicles completion.</text>
</comment>
<evidence type="ECO:0000256" key="2">
    <source>
        <dbReference type="ARBA" id="ARBA00013804"/>
    </source>
</evidence>
<evidence type="ECO:0000256" key="6">
    <source>
        <dbReference type="ARBA" id="ARBA00023054"/>
    </source>
</evidence>
<dbReference type="EMBL" id="MAVT02000309">
    <property type="protein sequence ID" value="POS77010.1"/>
    <property type="molecule type" value="Genomic_DNA"/>
</dbReference>
<dbReference type="InterPro" id="IPR019460">
    <property type="entry name" value="Atg11_C"/>
</dbReference>
<dbReference type="GO" id="GO:0000422">
    <property type="term" value="P:autophagy of mitochondrion"/>
    <property type="evidence" value="ECO:0007669"/>
    <property type="project" value="TreeGrafter"/>
</dbReference>
<keyword evidence="13" id="KW-1185">Reference proteome</keyword>
<reference evidence="12" key="1">
    <citation type="submission" date="2017-09" db="EMBL/GenBank/DDBJ databases">
        <title>Polyketide synthases of a Diaporthe helianthi virulent isolate.</title>
        <authorList>
            <person name="Baroncelli R."/>
        </authorList>
    </citation>
    <scope>NUCLEOTIDE SEQUENCE [LARGE SCALE GENOMIC DNA]</scope>
    <source>
        <strain evidence="12">7/96</strain>
    </source>
</reference>
<feature type="region of interest" description="Disordered" evidence="9">
    <location>
        <begin position="584"/>
        <end position="632"/>
    </location>
</feature>
<evidence type="ECO:0000256" key="5">
    <source>
        <dbReference type="ARBA" id="ARBA00023006"/>
    </source>
</evidence>
<evidence type="ECO:0000256" key="1">
    <source>
        <dbReference type="ARBA" id="ARBA00009729"/>
    </source>
</evidence>
<dbReference type="GO" id="GO:0019901">
    <property type="term" value="F:protein kinase binding"/>
    <property type="evidence" value="ECO:0007669"/>
    <property type="project" value="TreeGrafter"/>
</dbReference>
<evidence type="ECO:0000256" key="9">
    <source>
        <dbReference type="SAM" id="MobiDB-lite"/>
    </source>
</evidence>
<dbReference type="InterPro" id="IPR045326">
    <property type="entry name" value="ATG17-like_dom"/>
</dbReference>
<feature type="coiled-coil region" evidence="8">
    <location>
        <begin position="244"/>
        <end position="271"/>
    </location>
</feature>
<dbReference type="PANTHER" id="PTHR13222:SF1">
    <property type="entry name" value="RB1-INDUCIBLE COILED-COIL PROTEIN 1"/>
    <property type="match status" value="1"/>
</dbReference>
<feature type="coiled-coil region" evidence="8">
    <location>
        <begin position="880"/>
        <end position="963"/>
    </location>
</feature>
<organism evidence="12 13">
    <name type="scientific">Diaporthe helianthi</name>
    <dbReference type="NCBI Taxonomy" id="158607"/>
    <lineage>
        <taxon>Eukaryota</taxon>
        <taxon>Fungi</taxon>
        <taxon>Dikarya</taxon>
        <taxon>Ascomycota</taxon>
        <taxon>Pezizomycotina</taxon>
        <taxon>Sordariomycetes</taxon>
        <taxon>Sordariomycetidae</taxon>
        <taxon>Diaporthales</taxon>
        <taxon>Diaporthaceae</taxon>
        <taxon>Diaporthe</taxon>
    </lineage>
</organism>
<dbReference type="GO" id="GO:0034045">
    <property type="term" value="C:phagophore assembly site membrane"/>
    <property type="evidence" value="ECO:0007669"/>
    <property type="project" value="UniProtKB-SubCell"/>
</dbReference>
<accession>A0A2P5I3G5</accession>
<evidence type="ECO:0000313" key="13">
    <source>
        <dbReference type="Proteomes" id="UP000094444"/>
    </source>
</evidence>
<feature type="compositionally biased region" description="Gly residues" evidence="9">
    <location>
        <begin position="1279"/>
        <end position="1290"/>
    </location>
</feature>
<dbReference type="Pfam" id="PF10377">
    <property type="entry name" value="ATG11"/>
    <property type="match status" value="1"/>
</dbReference>
<gene>
    <name evidence="12" type="ORF">DHEL01_v204587</name>
</gene>
<dbReference type="GO" id="GO:1903599">
    <property type="term" value="P:positive regulation of autophagy of mitochondrion"/>
    <property type="evidence" value="ECO:0007669"/>
    <property type="project" value="UniProtKB-UniRule"/>
</dbReference>
<comment type="similarity">
    <text evidence="1 7">Belongs to the ATG11 family.</text>
</comment>
<evidence type="ECO:0000256" key="4">
    <source>
        <dbReference type="ARBA" id="ARBA00022927"/>
    </source>
</evidence>
<keyword evidence="7" id="KW-0926">Vacuole</keyword>
<comment type="subunit">
    <text evidence="7">Homodimer.</text>
</comment>
<dbReference type="GO" id="GO:0034727">
    <property type="term" value="P:piecemeal microautophagy of the nucleus"/>
    <property type="evidence" value="ECO:0007669"/>
    <property type="project" value="TreeGrafter"/>
</dbReference>
<evidence type="ECO:0000256" key="3">
    <source>
        <dbReference type="ARBA" id="ARBA00022448"/>
    </source>
</evidence>
<dbReference type="InParanoid" id="A0A2P5I3G5"/>
<dbReference type="PANTHER" id="PTHR13222">
    <property type="entry name" value="RB1-INDUCIBLE COILED-COIL"/>
    <property type="match status" value="1"/>
</dbReference>